<dbReference type="SUPFAM" id="SSF53649">
    <property type="entry name" value="Alkaline phosphatase-like"/>
    <property type="match status" value="1"/>
</dbReference>
<dbReference type="InterPro" id="IPR002591">
    <property type="entry name" value="Phosphodiest/P_Trfase"/>
</dbReference>
<accession>A0A2S8GA03</accession>
<keyword evidence="1" id="KW-1133">Transmembrane helix</keyword>
<dbReference type="Pfam" id="PF01663">
    <property type="entry name" value="Phosphodiest"/>
    <property type="match status" value="2"/>
</dbReference>
<sequence length="708" mass="78755">MLLLDPSNSIALLGYIGPGAGFALAGSFLAVFGAIASAISMLLLWPLRRVVRVLLRRRPPKKPKFPRVVVLGLDGLDHGLTSKLLSEGKLPNLAKLQQQGSFHSLASTLPPISPVAWSTFQTGVNPGKHNIFDFLTPDLSTYQPKLSSVEIRSTSKSIGIGPLKWRYQKPDVRMLRKSRPFWSVLSDYGIFNCIIRVPITFPPEKLRGVQLSAMCVPDLRGTQGTFSQYTTRVKIEGEKTGGEVHYVQREEDQVQCELLGLPNPSDASQGPLKISFHVQIIDADHAWLHLQGTKHKLTKGQYTDWLTVRFKVGWGVAVNGVCRLMLLETDPAFSLYVTPINIDPENPAMAIGYPAVYPIYLAKKQGPYATLGLAEDTWGLSEQVLEDEHFLKQCMDIDVERETMFFDSLDKVRQGLCVCVFDGTDRMQHMFWRYLDKSHPARPANVPPELENAIEDLYVRMDGLVGRTMAKCDDGNTLLMVLSDHGFNTFRRGIDLNRWLEENGYLVVDDSRRKDEYLSGIDWSKTKAFALGLTGIFINLRGKYEQGIVEPGEEADALKAEISAKLSQLVDPQTGTRGIRRIYQAARAYRGGYKENAPDLIVGYESGYRISWDAAVGKTSTQVFHDNTKAWSGDHCVDPSVVPGILFCNQAIATEHPRLLDLAPTILELFGCPVPEYMDGKPMEFAADQVEIVPPASEPTEAPMKVAS</sequence>
<organism evidence="2 3">
    <name type="scientific">Blastopirellula marina</name>
    <dbReference type="NCBI Taxonomy" id="124"/>
    <lineage>
        <taxon>Bacteria</taxon>
        <taxon>Pseudomonadati</taxon>
        <taxon>Planctomycetota</taxon>
        <taxon>Planctomycetia</taxon>
        <taxon>Pirellulales</taxon>
        <taxon>Pirellulaceae</taxon>
        <taxon>Blastopirellula</taxon>
    </lineage>
</organism>
<reference evidence="2 3" key="1">
    <citation type="submission" date="2018-02" db="EMBL/GenBank/DDBJ databases">
        <title>Comparative genomes isolates from brazilian mangrove.</title>
        <authorList>
            <person name="Araujo J.E."/>
            <person name="Taketani R.G."/>
            <person name="Silva M.C.P."/>
            <person name="Loureco M.V."/>
            <person name="Andreote F.D."/>
        </authorList>
    </citation>
    <scope>NUCLEOTIDE SEQUENCE [LARGE SCALE GENOMIC DNA]</scope>
    <source>
        <strain evidence="2 3">NAP PRIS-MGV</strain>
    </source>
</reference>
<evidence type="ECO:0000256" key="1">
    <source>
        <dbReference type="SAM" id="Phobius"/>
    </source>
</evidence>
<keyword evidence="1" id="KW-0472">Membrane</keyword>
<protein>
    <submittedName>
        <fullName evidence="2">Nucleotide pyrophosphatase</fullName>
    </submittedName>
</protein>
<comment type="caution">
    <text evidence="2">The sequence shown here is derived from an EMBL/GenBank/DDBJ whole genome shotgun (WGS) entry which is preliminary data.</text>
</comment>
<dbReference type="InterPro" id="IPR017850">
    <property type="entry name" value="Alkaline_phosphatase_core_sf"/>
</dbReference>
<dbReference type="EMBL" id="PUIB01000006">
    <property type="protein sequence ID" value="PQO41101.1"/>
    <property type="molecule type" value="Genomic_DNA"/>
</dbReference>
<dbReference type="RefSeq" id="WP_105351784.1">
    <property type="nucleotide sequence ID" value="NZ_PUIB01000006.1"/>
</dbReference>
<dbReference type="Proteomes" id="UP000239388">
    <property type="component" value="Unassembled WGS sequence"/>
</dbReference>
<dbReference type="Gene3D" id="3.40.720.10">
    <property type="entry name" value="Alkaline Phosphatase, subunit A"/>
    <property type="match status" value="2"/>
</dbReference>
<gene>
    <name evidence="2" type="ORF">C5Y98_03850</name>
</gene>
<evidence type="ECO:0000313" key="3">
    <source>
        <dbReference type="Proteomes" id="UP000239388"/>
    </source>
</evidence>
<dbReference type="AlphaFoldDB" id="A0A2S8GA03"/>
<feature type="transmembrane region" description="Helical" evidence="1">
    <location>
        <begin position="20"/>
        <end position="47"/>
    </location>
</feature>
<dbReference type="OrthoDB" id="228738at2"/>
<name>A0A2S8GA03_9BACT</name>
<keyword evidence="1" id="KW-0812">Transmembrane</keyword>
<proteinExistence type="predicted"/>
<evidence type="ECO:0000313" key="2">
    <source>
        <dbReference type="EMBL" id="PQO41101.1"/>
    </source>
</evidence>